<dbReference type="AlphaFoldDB" id="A0A0C9UT32"/>
<evidence type="ECO:0000313" key="1">
    <source>
        <dbReference type="EMBL" id="KIJ38019.1"/>
    </source>
</evidence>
<proteinExistence type="predicted"/>
<accession>A0A0C9UT32</accession>
<keyword evidence="2" id="KW-1185">Reference proteome</keyword>
<dbReference type="OrthoDB" id="5569309at2759"/>
<evidence type="ECO:0000313" key="2">
    <source>
        <dbReference type="Proteomes" id="UP000054279"/>
    </source>
</evidence>
<reference evidence="1 2" key="1">
    <citation type="submission" date="2014-06" db="EMBL/GenBank/DDBJ databases">
        <title>Evolutionary Origins and Diversification of the Mycorrhizal Mutualists.</title>
        <authorList>
            <consortium name="DOE Joint Genome Institute"/>
            <consortium name="Mycorrhizal Genomics Consortium"/>
            <person name="Kohler A."/>
            <person name="Kuo A."/>
            <person name="Nagy L.G."/>
            <person name="Floudas D."/>
            <person name="Copeland A."/>
            <person name="Barry K.W."/>
            <person name="Cichocki N."/>
            <person name="Veneault-Fourrey C."/>
            <person name="LaButti K."/>
            <person name="Lindquist E.A."/>
            <person name="Lipzen A."/>
            <person name="Lundell T."/>
            <person name="Morin E."/>
            <person name="Murat C."/>
            <person name="Riley R."/>
            <person name="Ohm R."/>
            <person name="Sun H."/>
            <person name="Tunlid A."/>
            <person name="Henrissat B."/>
            <person name="Grigoriev I.V."/>
            <person name="Hibbett D.S."/>
            <person name="Martin F."/>
        </authorList>
    </citation>
    <scope>NUCLEOTIDE SEQUENCE [LARGE SCALE GENOMIC DNA]</scope>
    <source>
        <strain evidence="1 2">SS14</strain>
    </source>
</reference>
<name>A0A0C9UT32_SPHS4</name>
<dbReference type="Proteomes" id="UP000054279">
    <property type="component" value="Unassembled WGS sequence"/>
</dbReference>
<gene>
    <name evidence="1" type="ORF">M422DRAFT_259416</name>
</gene>
<dbReference type="HOGENOM" id="CLU_1295138_0_0_1"/>
<organism evidence="1 2">
    <name type="scientific">Sphaerobolus stellatus (strain SS14)</name>
    <dbReference type="NCBI Taxonomy" id="990650"/>
    <lineage>
        <taxon>Eukaryota</taxon>
        <taxon>Fungi</taxon>
        <taxon>Dikarya</taxon>
        <taxon>Basidiomycota</taxon>
        <taxon>Agaricomycotina</taxon>
        <taxon>Agaricomycetes</taxon>
        <taxon>Phallomycetidae</taxon>
        <taxon>Geastrales</taxon>
        <taxon>Sphaerobolaceae</taxon>
        <taxon>Sphaerobolus</taxon>
    </lineage>
</organism>
<dbReference type="EMBL" id="KN837164">
    <property type="protein sequence ID" value="KIJ38019.1"/>
    <property type="molecule type" value="Genomic_DNA"/>
</dbReference>
<sequence length="213" mass="24074">MAINVLETPVVATPSSPPAALDHLLHLEEEQIQLKQQLCEVEEKLKGFQASYQEAVTHCTLAKGDVHKLHEQLDNKGKHKSNCKVNTDACLLTPLEGKSNWFLACQKELEEQRVEAAKVQAKADALKKQVHEWIKTVDTWIFKFSFSHYTQKDDLLDIAACFGLNVPEKIKNPDLHALIKMHMDSKPDLLDDIHFRKLFGLCGKAKSPEGLKK</sequence>
<protein>
    <submittedName>
        <fullName evidence="1">Uncharacterized protein</fullName>
    </submittedName>
</protein>